<dbReference type="GO" id="GO:0016787">
    <property type="term" value="F:hydrolase activity"/>
    <property type="evidence" value="ECO:0007669"/>
    <property type="project" value="UniProtKB-KW"/>
</dbReference>
<dbReference type="InterPro" id="IPR029058">
    <property type="entry name" value="AB_hydrolase_fold"/>
</dbReference>
<reference evidence="4" key="1">
    <citation type="submission" date="2021-10" db="EMBL/GenBank/DDBJ databases">
        <authorList>
            <person name="Piombo E."/>
        </authorList>
    </citation>
    <scope>NUCLEOTIDE SEQUENCE</scope>
</reference>
<dbReference type="EMBL" id="CABFNO020001523">
    <property type="protein sequence ID" value="CAG9993915.1"/>
    <property type="molecule type" value="Genomic_DNA"/>
</dbReference>
<dbReference type="Pfam" id="PF00561">
    <property type="entry name" value="Abhydrolase_1"/>
    <property type="match status" value="1"/>
</dbReference>
<dbReference type="AlphaFoldDB" id="A0A9N9Y574"/>
<dbReference type="PRINTS" id="PR00412">
    <property type="entry name" value="EPOXHYDRLASE"/>
</dbReference>
<accession>A0A9N9Y574</accession>
<evidence type="ECO:0000256" key="1">
    <source>
        <dbReference type="ARBA" id="ARBA00022801"/>
    </source>
</evidence>
<feature type="domain" description="AB hydrolase-1" evidence="3">
    <location>
        <begin position="37"/>
        <end position="311"/>
    </location>
</feature>
<evidence type="ECO:0000256" key="2">
    <source>
        <dbReference type="ARBA" id="ARBA00038334"/>
    </source>
</evidence>
<organism evidence="4 5">
    <name type="scientific">Clonostachys byssicola</name>
    <dbReference type="NCBI Taxonomy" id="160290"/>
    <lineage>
        <taxon>Eukaryota</taxon>
        <taxon>Fungi</taxon>
        <taxon>Dikarya</taxon>
        <taxon>Ascomycota</taxon>
        <taxon>Pezizomycotina</taxon>
        <taxon>Sordariomycetes</taxon>
        <taxon>Hypocreomycetidae</taxon>
        <taxon>Hypocreales</taxon>
        <taxon>Bionectriaceae</taxon>
        <taxon>Clonostachys</taxon>
    </lineage>
</organism>
<protein>
    <recommendedName>
        <fullName evidence="3">AB hydrolase-1 domain-containing protein</fullName>
    </recommendedName>
</protein>
<keyword evidence="1" id="KW-0378">Hydrolase</keyword>
<evidence type="ECO:0000259" key="3">
    <source>
        <dbReference type="Pfam" id="PF00561"/>
    </source>
</evidence>
<comment type="caution">
    <text evidence="4">The sequence shown here is derived from an EMBL/GenBank/DDBJ whole genome shotgun (WGS) entry which is preliminary data.</text>
</comment>
<dbReference type="PRINTS" id="PR00111">
    <property type="entry name" value="ABHYDROLASE"/>
</dbReference>
<gene>
    <name evidence="4" type="ORF">CBYS24578_00004490</name>
</gene>
<dbReference type="OrthoDB" id="408373at2759"/>
<evidence type="ECO:0000313" key="5">
    <source>
        <dbReference type="Proteomes" id="UP000754883"/>
    </source>
</evidence>
<keyword evidence="5" id="KW-1185">Reference proteome</keyword>
<evidence type="ECO:0000313" key="4">
    <source>
        <dbReference type="EMBL" id="CAG9993915.1"/>
    </source>
</evidence>
<dbReference type="InterPro" id="IPR000073">
    <property type="entry name" value="AB_hydrolase_1"/>
</dbReference>
<comment type="similarity">
    <text evidence="2">Belongs to the AB hydrolase superfamily. Epoxide hydrolase family.</text>
</comment>
<dbReference type="PANTHER" id="PTHR43329">
    <property type="entry name" value="EPOXIDE HYDROLASE"/>
    <property type="match status" value="1"/>
</dbReference>
<dbReference type="Gene3D" id="3.40.50.1820">
    <property type="entry name" value="alpha/beta hydrolase"/>
    <property type="match status" value="1"/>
</dbReference>
<proteinExistence type="inferred from homology"/>
<sequence length="332" mass="37572">MAADRALDPRVSHHEVAIRGRTYYYIVGTPTEACKDTVLLMHGFPDLGFGWRNQIPYLMSLGYRVIVPDSLGFGKTDAPIDPSSYTFKSVGDDIAQLVRGIVPTGKIILGGHDWGGTLVCRMAVWHKDLVKAVFAVGISYTPFLTKYVDLAELVESGAEPYSGYQLQFRGTRVEEEIKGKAGLRLFFSAMFWGKTQNGELGFSLTDGLLFDKLSSLNRPKILSVEEFEFYVNEYNRHGIHEPLNWYRNKRFNFDDEKILAETNSFAIDIPVLLVKPTGDGIITDKEMEGFHLQFSQLTIRMTDSTHWALVEASQEVNLYIGEFLETFEMLRP</sequence>
<dbReference type="SUPFAM" id="SSF53474">
    <property type="entry name" value="alpha/beta-Hydrolases"/>
    <property type="match status" value="1"/>
</dbReference>
<name>A0A9N9Y574_9HYPO</name>
<dbReference type="Proteomes" id="UP000754883">
    <property type="component" value="Unassembled WGS sequence"/>
</dbReference>
<dbReference type="InterPro" id="IPR000639">
    <property type="entry name" value="Epox_hydrolase-like"/>
</dbReference>